<keyword evidence="3 7" id="KW-0732">Signal</keyword>
<dbReference type="InterPro" id="IPR009094">
    <property type="entry name" value="DiS-bond_isomerase_DsbC/G_N_sf"/>
</dbReference>
<protein>
    <recommendedName>
        <fullName evidence="7">Thiol:disulfide interchange protein</fullName>
    </recommendedName>
</protein>
<gene>
    <name evidence="10" type="ORF">SFMTTN_0930</name>
</gene>
<evidence type="ECO:0000256" key="2">
    <source>
        <dbReference type="ARBA" id="ARBA00009813"/>
    </source>
</evidence>
<evidence type="ECO:0000256" key="5">
    <source>
        <dbReference type="ARBA" id="ARBA00023157"/>
    </source>
</evidence>
<name>A0A401JC39_9PROT</name>
<dbReference type="SUPFAM" id="SSF54423">
    <property type="entry name" value="DsbC/DsbG N-terminal domain-like"/>
    <property type="match status" value="1"/>
</dbReference>
<evidence type="ECO:0000313" key="10">
    <source>
        <dbReference type="EMBL" id="GBL45126.1"/>
    </source>
</evidence>
<dbReference type="GO" id="GO:0042597">
    <property type="term" value="C:periplasmic space"/>
    <property type="evidence" value="ECO:0007669"/>
    <property type="project" value="UniProtKB-SubCell"/>
</dbReference>
<dbReference type="PANTHER" id="PTHR35272:SF3">
    <property type="entry name" value="THIOL:DISULFIDE INTERCHANGE PROTEIN DSBC"/>
    <property type="match status" value="1"/>
</dbReference>
<feature type="chain" id="PRO_5018814773" description="Thiol:disulfide interchange protein" evidence="7">
    <location>
        <begin position="21"/>
        <end position="257"/>
    </location>
</feature>
<evidence type="ECO:0000256" key="6">
    <source>
        <dbReference type="ARBA" id="ARBA00023284"/>
    </source>
</evidence>
<dbReference type="InterPro" id="IPR033954">
    <property type="entry name" value="DiS-bond_Isoase_DsbC/G"/>
</dbReference>
<proteinExistence type="inferred from homology"/>
<dbReference type="InterPro" id="IPR051470">
    <property type="entry name" value="Thiol:disulfide_interchange"/>
</dbReference>
<dbReference type="CDD" id="cd03020">
    <property type="entry name" value="DsbA_DsbC_DsbG"/>
    <property type="match status" value="1"/>
</dbReference>
<feature type="domain" description="Disulphide bond isomerase DsbC/G N-terminal" evidence="8">
    <location>
        <begin position="21"/>
        <end position="85"/>
    </location>
</feature>
<comment type="function">
    <text evidence="7">Required for disulfide bond formation in some periplasmic proteins. Acts by transferring its disulfide bond to other proteins and is reduced in the process.</text>
</comment>
<dbReference type="Pfam" id="PF10411">
    <property type="entry name" value="DsbC_N"/>
    <property type="match status" value="1"/>
</dbReference>
<dbReference type="SUPFAM" id="SSF52833">
    <property type="entry name" value="Thioredoxin-like"/>
    <property type="match status" value="1"/>
</dbReference>
<evidence type="ECO:0000256" key="3">
    <source>
        <dbReference type="ARBA" id="ARBA00022729"/>
    </source>
</evidence>
<organism evidence="10 11">
    <name type="scientific">Sulfuriferula multivorans</name>
    <dbReference type="NCBI Taxonomy" id="1559896"/>
    <lineage>
        <taxon>Bacteria</taxon>
        <taxon>Pseudomonadati</taxon>
        <taxon>Pseudomonadota</taxon>
        <taxon>Betaproteobacteria</taxon>
        <taxon>Nitrosomonadales</taxon>
        <taxon>Sulfuricellaceae</taxon>
        <taxon>Sulfuriferula</taxon>
    </lineage>
</organism>
<comment type="similarity">
    <text evidence="2 7">Belongs to the thioredoxin family. DsbC subfamily.</text>
</comment>
<evidence type="ECO:0000256" key="4">
    <source>
        <dbReference type="ARBA" id="ARBA00022764"/>
    </source>
</evidence>
<reference evidence="10 11" key="1">
    <citation type="journal article" date="2019" name="Front. Microbiol.">
        <title>Genomes of Neutrophilic Sulfur-Oxidizing Chemolithoautotrophs Representing 9 Proteobacterial Species From 8 Genera.</title>
        <authorList>
            <person name="Watanabe T."/>
            <person name="Kojima H."/>
            <person name="Umezawa K."/>
            <person name="Hori C."/>
            <person name="Takasuka T.E."/>
            <person name="Kato Y."/>
            <person name="Fukui M."/>
        </authorList>
    </citation>
    <scope>NUCLEOTIDE SEQUENCE [LARGE SCALE GENOMIC DNA]</scope>
    <source>
        <strain evidence="10 11">TTN</strain>
    </source>
</reference>
<dbReference type="PANTHER" id="PTHR35272">
    <property type="entry name" value="THIOL:DISULFIDE INTERCHANGE PROTEIN DSBC-RELATED"/>
    <property type="match status" value="1"/>
</dbReference>
<evidence type="ECO:0000259" key="9">
    <source>
        <dbReference type="Pfam" id="PF13098"/>
    </source>
</evidence>
<dbReference type="Gene3D" id="3.10.450.70">
    <property type="entry name" value="Disulphide bond isomerase, DsbC/G, N-terminal"/>
    <property type="match status" value="1"/>
</dbReference>
<dbReference type="EMBL" id="BGOW01000005">
    <property type="protein sequence ID" value="GBL45126.1"/>
    <property type="molecule type" value="Genomic_DNA"/>
</dbReference>
<dbReference type="Pfam" id="PF13098">
    <property type="entry name" value="Thioredoxin_2"/>
    <property type="match status" value="1"/>
</dbReference>
<dbReference type="InterPro" id="IPR036249">
    <property type="entry name" value="Thioredoxin-like_sf"/>
</dbReference>
<dbReference type="Gene3D" id="3.40.30.10">
    <property type="entry name" value="Glutaredoxin"/>
    <property type="match status" value="1"/>
</dbReference>
<accession>A0A401JC39</accession>
<evidence type="ECO:0000259" key="8">
    <source>
        <dbReference type="Pfam" id="PF10411"/>
    </source>
</evidence>
<evidence type="ECO:0000313" key="11">
    <source>
        <dbReference type="Proteomes" id="UP000286806"/>
    </source>
</evidence>
<dbReference type="InterPro" id="IPR018950">
    <property type="entry name" value="DiS-bond_isomerase_DsbC/G_N"/>
</dbReference>
<keyword evidence="4 7" id="KW-0574">Periplasm</keyword>
<comment type="subcellular location">
    <subcellularLocation>
        <location evidence="1 7">Periplasm</location>
    </subcellularLocation>
</comment>
<evidence type="ECO:0000256" key="1">
    <source>
        <dbReference type="ARBA" id="ARBA00004418"/>
    </source>
</evidence>
<dbReference type="AlphaFoldDB" id="A0A401JC39"/>
<comment type="caution">
    <text evidence="10">The sequence shown here is derived from an EMBL/GenBank/DDBJ whole genome shotgun (WGS) entry which is preliminary data.</text>
</comment>
<keyword evidence="6 7" id="KW-0676">Redox-active center</keyword>
<dbReference type="InterPro" id="IPR012336">
    <property type="entry name" value="Thioredoxin-like_fold"/>
</dbReference>
<evidence type="ECO:0000256" key="7">
    <source>
        <dbReference type="RuleBase" id="RU364038"/>
    </source>
</evidence>
<feature type="signal peptide" evidence="7">
    <location>
        <begin position="1"/>
        <end position="20"/>
    </location>
</feature>
<keyword evidence="11" id="KW-1185">Reference proteome</keyword>
<dbReference type="Proteomes" id="UP000286806">
    <property type="component" value="Unassembled WGS sequence"/>
</dbReference>
<sequence>MFKQSLIAVSLFAAFSSAYGADIEQMRKQLTEHMPGTHIGTITKSPYADLYEVVANGINVFYTDENANIAIIGKMINLKTGKDLVQARNQELMHLDFASLPLDKAIVKVKGNGSRKLAVFSDPDCPFCHELEPELDKVTDVTMYIFLYPLAELHPDSERKANLVWCADNPVKAWDDLMLNGKEPAATKKTCEAPLKAIKEFAQKSWITGTPALVFSDGQIVAGSVNSVQIENYLEEKAKAATPVKVKSAAAETVNKL</sequence>
<feature type="domain" description="Thioredoxin-like fold" evidence="9">
    <location>
        <begin position="109"/>
        <end position="234"/>
    </location>
</feature>
<keyword evidence="5" id="KW-1015">Disulfide bond</keyword>